<keyword evidence="2" id="KW-0472">Membrane</keyword>
<protein>
    <submittedName>
        <fullName evidence="3">Uncharacterized protein</fullName>
    </submittedName>
</protein>
<evidence type="ECO:0000313" key="4">
    <source>
        <dbReference type="Proteomes" id="UP001146505"/>
    </source>
</evidence>
<proteinExistence type="predicted"/>
<comment type="caution">
    <text evidence="3">The sequence shown here is derived from an EMBL/GenBank/DDBJ whole genome shotgun (WGS) entry which is preliminary data.</text>
</comment>
<feature type="transmembrane region" description="Helical" evidence="2">
    <location>
        <begin position="5"/>
        <end position="24"/>
    </location>
</feature>
<gene>
    <name evidence="3" type="ORF">L8U58_09095</name>
</gene>
<evidence type="ECO:0000256" key="2">
    <source>
        <dbReference type="SAM" id="Phobius"/>
    </source>
</evidence>
<evidence type="ECO:0000256" key="1">
    <source>
        <dbReference type="SAM" id="MobiDB-lite"/>
    </source>
</evidence>
<dbReference type="AlphaFoldDB" id="A0A9X3RR13"/>
<dbReference type="EMBL" id="JAKMUV010000014">
    <property type="protein sequence ID" value="MCZ9305674.1"/>
    <property type="molecule type" value="Genomic_DNA"/>
</dbReference>
<name>A0A9X3RR13_9CORY</name>
<keyword evidence="4" id="KW-1185">Reference proteome</keyword>
<keyword evidence="2" id="KW-1133">Transmembrane helix</keyword>
<dbReference type="RefSeq" id="WP_005295687.1">
    <property type="nucleotide sequence ID" value="NZ_JAKMUV010000014.1"/>
</dbReference>
<accession>A0A9X3RR13</accession>
<reference evidence="3" key="1">
    <citation type="submission" date="2022-02" db="EMBL/GenBank/DDBJ databases">
        <title>Corynebacterium sp. from urogenital microbiome.</title>
        <authorList>
            <person name="Cappelli E.A."/>
            <person name="Ribeiro T.G."/>
            <person name="Peixe L."/>
        </authorList>
    </citation>
    <scope>NUCLEOTIDE SEQUENCE</scope>
    <source>
        <strain evidence="3">C9Ua_112</strain>
    </source>
</reference>
<keyword evidence="2" id="KW-0812">Transmembrane</keyword>
<evidence type="ECO:0000313" key="3">
    <source>
        <dbReference type="EMBL" id="MCZ9305674.1"/>
    </source>
</evidence>
<organism evidence="3 4">
    <name type="scientific">Corynebacterium macclintockiae</name>
    <dbReference type="NCBI Taxonomy" id="2913501"/>
    <lineage>
        <taxon>Bacteria</taxon>
        <taxon>Bacillati</taxon>
        <taxon>Actinomycetota</taxon>
        <taxon>Actinomycetes</taxon>
        <taxon>Mycobacteriales</taxon>
        <taxon>Corynebacteriaceae</taxon>
        <taxon>Corynebacterium</taxon>
    </lineage>
</organism>
<feature type="region of interest" description="Disordered" evidence="1">
    <location>
        <begin position="51"/>
        <end position="72"/>
    </location>
</feature>
<dbReference type="GeneID" id="301813711"/>
<dbReference type="Proteomes" id="UP001146505">
    <property type="component" value="Unassembled WGS sequence"/>
</dbReference>
<sequence>MNSKYFPKIVAGLVVFVAIVGLHAAVDLGSLWIVVAGALAGAAGMLMPEGQEQKSLEGKPVQDGKHSLEKKRHEPFSKPAPAFYEVPTESLQGIRTHSKHLKESVRVSGQQRQEFYADLDHFYSTCKDVVHEWDHLAADPPQENKVRRILDVYFPETCRILDDMPTATHNQAVEDFRASLAVLQSEMDKVHQAIMQDNLQELKDNRTFLELEFGVLRKPEE</sequence>